<dbReference type="Gene3D" id="1.10.10.10">
    <property type="entry name" value="Winged helix-like DNA-binding domain superfamily/Winged helix DNA-binding domain"/>
    <property type="match status" value="1"/>
</dbReference>
<dbReference type="EMBL" id="CP042304">
    <property type="protein sequence ID" value="QDZ11530.1"/>
    <property type="molecule type" value="Genomic_DNA"/>
</dbReference>
<evidence type="ECO:0000259" key="4">
    <source>
        <dbReference type="PROSITE" id="PS51118"/>
    </source>
</evidence>
<evidence type="ECO:0000256" key="2">
    <source>
        <dbReference type="ARBA" id="ARBA00023125"/>
    </source>
</evidence>
<sequence length="133" mass="15132">METLRTRTKPPETFAECTRAAVPMIQVLGRISGKWSLYIIMALLRGPMRFSELQRHVEGISQKMLTQTLRELEEDGIVHRTVTPIIPPRVDYELSAMGRELQAPLAAISDWTVRNGERVADARERYAARRNAA</sequence>
<evidence type="ECO:0000256" key="1">
    <source>
        <dbReference type="ARBA" id="ARBA00023015"/>
    </source>
</evidence>
<dbReference type="InterPro" id="IPR011991">
    <property type="entry name" value="ArsR-like_HTH"/>
</dbReference>
<evidence type="ECO:0000256" key="3">
    <source>
        <dbReference type="ARBA" id="ARBA00023163"/>
    </source>
</evidence>
<dbReference type="GO" id="GO:0006355">
    <property type="term" value="P:regulation of DNA-templated transcription"/>
    <property type="evidence" value="ECO:0007669"/>
    <property type="project" value="UniProtKB-ARBA"/>
</dbReference>
<proteinExistence type="predicted"/>
<dbReference type="AlphaFoldDB" id="A0A5B8LVV6"/>
<keyword evidence="3" id="KW-0804">Transcription</keyword>
<dbReference type="InterPro" id="IPR036388">
    <property type="entry name" value="WH-like_DNA-bd_sf"/>
</dbReference>
<keyword evidence="2" id="KW-0238">DNA-binding</keyword>
<gene>
    <name evidence="5" type="ORF">FPZ08_12615</name>
</gene>
<dbReference type="InterPro" id="IPR002577">
    <property type="entry name" value="HTH_HxlR"/>
</dbReference>
<dbReference type="RefSeq" id="WP_146290349.1">
    <property type="nucleotide sequence ID" value="NZ_CP042304.1"/>
</dbReference>
<name>A0A5B8LVV6_9HYPH</name>
<keyword evidence="6" id="KW-1185">Reference proteome</keyword>
<dbReference type="Pfam" id="PF01638">
    <property type="entry name" value="HxlR"/>
    <property type="match status" value="1"/>
</dbReference>
<organism evidence="5 6">
    <name type="scientific">Devosia ginsengisoli</name>
    <dbReference type="NCBI Taxonomy" id="400770"/>
    <lineage>
        <taxon>Bacteria</taxon>
        <taxon>Pseudomonadati</taxon>
        <taxon>Pseudomonadota</taxon>
        <taxon>Alphaproteobacteria</taxon>
        <taxon>Hyphomicrobiales</taxon>
        <taxon>Devosiaceae</taxon>
        <taxon>Devosia</taxon>
    </lineage>
</organism>
<dbReference type="CDD" id="cd00090">
    <property type="entry name" value="HTH_ARSR"/>
    <property type="match status" value="1"/>
</dbReference>
<dbReference type="GO" id="GO:0003677">
    <property type="term" value="F:DNA binding"/>
    <property type="evidence" value="ECO:0007669"/>
    <property type="project" value="UniProtKB-KW"/>
</dbReference>
<protein>
    <submittedName>
        <fullName evidence="5">Helix-turn-helix transcriptional regulator</fullName>
    </submittedName>
</protein>
<dbReference type="PANTHER" id="PTHR33204:SF18">
    <property type="entry name" value="TRANSCRIPTIONAL REGULATORY PROTEIN"/>
    <property type="match status" value="1"/>
</dbReference>
<dbReference type="PANTHER" id="PTHR33204">
    <property type="entry name" value="TRANSCRIPTIONAL REGULATOR, MARR FAMILY"/>
    <property type="match status" value="1"/>
</dbReference>
<accession>A0A5B8LVV6</accession>
<dbReference type="PROSITE" id="PS51118">
    <property type="entry name" value="HTH_HXLR"/>
    <property type="match status" value="1"/>
</dbReference>
<dbReference type="KEGG" id="dea:FPZ08_12615"/>
<dbReference type="Proteomes" id="UP000315364">
    <property type="component" value="Chromosome"/>
</dbReference>
<dbReference type="OrthoDB" id="9800350at2"/>
<feature type="domain" description="HTH hxlR-type" evidence="4">
    <location>
        <begin position="17"/>
        <end position="120"/>
    </location>
</feature>
<dbReference type="SUPFAM" id="SSF46785">
    <property type="entry name" value="Winged helix' DNA-binding domain"/>
    <property type="match status" value="1"/>
</dbReference>
<dbReference type="InterPro" id="IPR036390">
    <property type="entry name" value="WH_DNA-bd_sf"/>
</dbReference>
<evidence type="ECO:0000313" key="6">
    <source>
        <dbReference type="Proteomes" id="UP000315364"/>
    </source>
</evidence>
<keyword evidence="1" id="KW-0805">Transcription regulation</keyword>
<reference evidence="5 6" key="1">
    <citation type="submission" date="2019-07" db="EMBL/GenBank/DDBJ databases">
        <title>Full genome sequence of Devosia sp. Gsoil 520.</title>
        <authorList>
            <person name="Im W.-T."/>
        </authorList>
    </citation>
    <scope>NUCLEOTIDE SEQUENCE [LARGE SCALE GENOMIC DNA]</scope>
    <source>
        <strain evidence="5 6">Gsoil 520</strain>
    </source>
</reference>
<evidence type="ECO:0000313" key="5">
    <source>
        <dbReference type="EMBL" id="QDZ11530.1"/>
    </source>
</evidence>